<evidence type="ECO:0000256" key="1">
    <source>
        <dbReference type="SAM" id="Phobius"/>
    </source>
</evidence>
<keyword evidence="4" id="KW-1185">Reference proteome</keyword>
<comment type="caution">
    <text evidence="3">The sequence shown here is derived from an EMBL/GenBank/DDBJ whole genome shotgun (WGS) entry which is preliminary data.</text>
</comment>
<keyword evidence="1" id="KW-1133">Transmembrane helix</keyword>
<feature type="domain" description="2TM" evidence="2">
    <location>
        <begin position="13"/>
        <end position="86"/>
    </location>
</feature>
<dbReference type="Pfam" id="PF13239">
    <property type="entry name" value="2TM"/>
    <property type="match status" value="1"/>
</dbReference>
<evidence type="ECO:0000313" key="3">
    <source>
        <dbReference type="EMBL" id="GGF14707.1"/>
    </source>
</evidence>
<reference evidence="4" key="1">
    <citation type="journal article" date="2019" name="Int. J. Syst. Evol. Microbiol.">
        <title>The Global Catalogue of Microorganisms (GCM) 10K type strain sequencing project: providing services to taxonomists for standard genome sequencing and annotation.</title>
        <authorList>
            <consortium name="The Broad Institute Genomics Platform"/>
            <consortium name="The Broad Institute Genome Sequencing Center for Infectious Disease"/>
            <person name="Wu L."/>
            <person name="Ma J."/>
        </authorList>
    </citation>
    <scope>NUCLEOTIDE SEQUENCE [LARGE SCALE GENOMIC DNA]</scope>
    <source>
        <strain evidence="4">CGMCC 1.15197</strain>
    </source>
</reference>
<proteinExistence type="predicted"/>
<keyword evidence="1" id="KW-0812">Transmembrane</keyword>
<protein>
    <recommendedName>
        <fullName evidence="2">2TM domain-containing protein</fullName>
    </recommendedName>
</protein>
<keyword evidence="1" id="KW-0472">Membrane</keyword>
<feature type="transmembrane region" description="Helical" evidence="1">
    <location>
        <begin position="24"/>
        <end position="41"/>
    </location>
</feature>
<sequence length="96" mass="11454">METTSRDPELWRQAKSRAKFKSHLFTYLSVNALLWVIWALTSPHQLYPFPWPVWSTFFWGFGVVMQGINTYGGLGRNTLMEREYEKLLRQKQNTLR</sequence>
<dbReference type="InterPro" id="IPR025698">
    <property type="entry name" value="2TM_dom"/>
</dbReference>
<dbReference type="RefSeq" id="WP_188814595.1">
    <property type="nucleotide sequence ID" value="NZ_BMHT01000005.1"/>
</dbReference>
<name>A0ABQ1UBE8_9BACT</name>
<dbReference type="Proteomes" id="UP000632273">
    <property type="component" value="Unassembled WGS sequence"/>
</dbReference>
<dbReference type="EMBL" id="BMHT01000005">
    <property type="protein sequence ID" value="GGF14707.1"/>
    <property type="molecule type" value="Genomic_DNA"/>
</dbReference>
<evidence type="ECO:0000313" key="4">
    <source>
        <dbReference type="Proteomes" id="UP000632273"/>
    </source>
</evidence>
<feature type="transmembrane region" description="Helical" evidence="1">
    <location>
        <begin position="53"/>
        <end position="74"/>
    </location>
</feature>
<accession>A0ABQ1UBE8</accession>
<organism evidence="3 4">
    <name type="scientific">Hymenobacter cavernae</name>
    <dbReference type="NCBI Taxonomy" id="2044852"/>
    <lineage>
        <taxon>Bacteria</taxon>
        <taxon>Pseudomonadati</taxon>
        <taxon>Bacteroidota</taxon>
        <taxon>Cytophagia</taxon>
        <taxon>Cytophagales</taxon>
        <taxon>Hymenobacteraceae</taxon>
        <taxon>Hymenobacter</taxon>
    </lineage>
</organism>
<evidence type="ECO:0000259" key="2">
    <source>
        <dbReference type="Pfam" id="PF13239"/>
    </source>
</evidence>
<gene>
    <name evidence="3" type="ORF">GCM10011383_27400</name>
</gene>